<dbReference type="KEGG" id="cke:B5M06_09475"/>
<dbReference type="Proteomes" id="UP000242792">
    <property type="component" value="Chromosome"/>
</dbReference>
<evidence type="ECO:0000313" key="1">
    <source>
        <dbReference type="EMBL" id="AQZ98444.1"/>
    </source>
</evidence>
<dbReference type="Pfam" id="PF11720">
    <property type="entry name" value="Inhibitor_I78"/>
    <property type="match status" value="1"/>
</dbReference>
<dbReference type="STRING" id="225992.B5M06_09475"/>
<reference evidence="2 3" key="1">
    <citation type="submission" date="2015-12" db="EMBL/GenBank/DDBJ databases">
        <title>Complete genome sequence of a multi-drug resistant strain Acidovorax sp. 12322-1.</title>
        <authorList>
            <person name="Ming D."/>
            <person name="Wang M."/>
            <person name="Hu S."/>
            <person name="Zhou Y."/>
            <person name="Jiang T."/>
        </authorList>
    </citation>
    <scope>NUCLEOTIDE SEQUENCE [LARGE SCALE GENOMIC DNA]</scope>
    <source>
        <strain evidence="2 3">12322-1</strain>
    </source>
</reference>
<dbReference type="PANTHER" id="PTHR39600:SF1">
    <property type="entry name" value="PEPTIDASE INHIBITOR I78 FAMILY PROTEIN"/>
    <property type="match status" value="1"/>
</dbReference>
<name>A0A0W7YVN0_9BURK</name>
<gene>
    <name evidence="2" type="ORF">AS359_01085</name>
    <name evidence="1" type="ORF">B5M06_09475</name>
</gene>
<evidence type="ECO:0000313" key="3">
    <source>
        <dbReference type="Proteomes" id="UP000053300"/>
    </source>
</evidence>
<protein>
    <recommendedName>
        <fullName evidence="5">Proteinase inhibitor I78</fullName>
    </recommendedName>
</protein>
<dbReference type="PANTHER" id="PTHR39600">
    <property type="entry name" value="PEPTIDASE INHIBITOR I78 FAMILY PROTEIN"/>
    <property type="match status" value="1"/>
</dbReference>
<accession>A0A0W7YVN0</accession>
<dbReference type="EMBL" id="CP020121">
    <property type="protein sequence ID" value="AQZ98444.1"/>
    <property type="molecule type" value="Genomic_DNA"/>
</dbReference>
<sequence>MGCATTEELNYMRYVLPLLGLTGILTIAGCSTSSHFGHGKAGADAPRPVQQCNAQNAQWAVGKTNTEHNINEARKRSGAYMARVLKPGQPMTRDFNVERLNLEVDATGRIIKAFCG</sequence>
<evidence type="ECO:0008006" key="5">
    <source>
        <dbReference type="Google" id="ProtNLM"/>
    </source>
</evidence>
<evidence type="ECO:0000313" key="2">
    <source>
        <dbReference type="EMBL" id="KUF39170.1"/>
    </source>
</evidence>
<keyword evidence="3" id="KW-1185">Reference proteome</keyword>
<reference evidence="1 4" key="2">
    <citation type="submission" date="2017-03" db="EMBL/GenBank/DDBJ databases">
        <title>Rapid Whole Genome Sequencing of Comamonas kerstersii Causing Continuous ambulatory Peritoneal Dialysis-Associated Peritonitis.</title>
        <authorList>
            <person name="Zheng B."/>
        </authorList>
    </citation>
    <scope>NUCLEOTIDE SEQUENCE [LARGE SCALE GENOMIC DNA]</scope>
    <source>
        <strain evidence="1 4">8943</strain>
    </source>
</reference>
<dbReference type="Proteomes" id="UP000053300">
    <property type="component" value="Unassembled WGS sequence"/>
</dbReference>
<proteinExistence type="predicted"/>
<accession>A0A1V0BF69</accession>
<dbReference type="InterPro" id="IPR021719">
    <property type="entry name" value="Prot_inh_I78"/>
</dbReference>
<organism evidence="2 3">
    <name type="scientific">Comamonas kerstersii</name>
    <dbReference type="NCBI Taxonomy" id="225992"/>
    <lineage>
        <taxon>Bacteria</taxon>
        <taxon>Pseudomonadati</taxon>
        <taxon>Pseudomonadota</taxon>
        <taxon>Betaproteobacteria</taxon>
        <taxon>Burkholderiales</taxon>
        <taxon>Comamonadaceae</taxon>
        <taxon>Comamonas</taxon>
    </lineage>
</organism>
<evidence type="ECO:0000313" key="4">
    <source>
        <dbReference type="Proteomes" id="UP000242792"/>
    </source>
</evidence>
<dbReference type="Gene3D" id="3.30.10.10">
    <property type="entry name" value="Trypsin Inhibitor V, subunit A"/>
    <property type="match status" value="1"/>
</dbReference>
<dbReference type="AlphaFoldDB" id="A0A0W7YVN0"/>
<dbReference type="EMBL" id="LPXH01000037">
    <property type="protein sequence ID" value="KUF39170.1"/>
    <property type="molecule type" value="Genomic_DNA"/>
</dbReference>